<evidence type="ECO:0000313" key="3">
    <source>
        <dbReference type="EMBL" id="KAK0708497.1"/>
    </source>
</evidence>
<keyword evidence="3" id="KW-0808">Transferase</keyword>
<dbReference type="PANTHER" id="PTHR44167">
    <property type="entry name" value="OVARIAN-SPECIFIC SERINE/THREONINE-PROTEIN KINASE LOK-RELATED"/>
    <property type="match status" value="1"/>
</dbReference>
<organism evidence="3 4">
    <name type="scientific">Lasiosphaeris hirsuta</name>
    <dbReference type="NCBI Taxonomy" id="260670"/>
    <lineage>
        <taxon>Eukaryota</taxon>
        <taxon>Fungi</taxon>
        <taxon>Dikarya</taxon>
        <taxon>Ascomycota</taxon>
        <taxon>Pezizomycotina</taxon>
        <taxon>Sordariomycetes</taxon>
        <taxon>Sordariomycetidae</taxon>
        <taxon>Sordariales</taxon>
        <taxon>Lasiosphaeriaceae</taxon>
        <taxon>Lasiosphaeris</taxon>
    </lineage>
</organism>
<name>A0AA40A3B0_9PEZI</name>
<dbReference type="GO" id="GO:0005634">
    <property type="term" value="C:nucleus"/>
    <property type="evidence" value="ECO:0007669"/>
    <property type="project" value="TreeGrafter"/>
</dbReference>
<reference evidence="3" key="1">
    <citation type="submission" date="2023-06" db="EMBL/GenBank/DDBJ databases">
        <title>Genome-scale phylogeny and comparative genomics of the fungal order Sordariales.</title>
        <authorList>
            <consortium name="Lawrence Berkeley National Laboratory"/>
            <person name="Hensen N."/>
            <person name="Bonometti L."/>
            <person name="Westerberg I."/>
            <person name="Brannstrom I.O."/>
            <person name="Guillou S."/>
            <person name="Cros-Aarteil S."/>
            <person name="Calhoun S."/>
            <person name="Haridas S."/>
            <person name="Kuo A."/>
            <person name="Mondo S."/>
            <person name="Pangilinan J."/>
            <person name="Riley R."/>
            <person name="Labutti K."/>
            <person name="Andreopoulos B."/>
            <person name="Lipzen A."/>
            <person name="Chen C."/>
            <person name="Yanf M."/>
            <person name="Daum C."/>
            <person name="Ng V."/>
            <person name="Clum A."/>
            <person name="Steindorff A."/>
            <person name="Ohm R."/>
            <person name="Martin F."/>
            <person name="Silar P."/>
            <person name="Natvig D."/>
            <person name="Lalanne C."/>
            <person name="Gautier V."/>
            <person name="Ament-Velasquez S.L."/>
            <person name="Kruys A."/>
            <person name="Hutchinson M.I."/>
            <person name="Powell A.J."/>
            <person name="Barry K."/>
            <person name="Miller A.N."/>
            <person name="Grigoriev I.V."/>
            <person name="Debuchy R."/>
            <person name="Gladieux P."/>
            <person name="Thoren M.H."/>
            <person name="Johannesson H."/>
        </authorList>
    </citation>
    <scope>NUCLEOTIDE SEQUENCE</scope>
    <source>
        <strain evidence="3">SMH4607-1</strain>
    </source>
</reference>
<protein>
    <submittedName>
        <fullName evidence="3">Kinase-like domain-containing protein</fullName>
    </submittedName>
</protein>
<dbReference type="Proteomes" id="UP001172102">
    <property type="component" value="Unassembled WGS sequence"/>
</dbReference>
<dbReference type="InterPro" id="IPR001245">
    <property type="entry name" value="Ser-Thr/Tyr_kinase_cat_dom"/>
</dbReference>
<keyword evidence="3" id="KW-0418">Kinase</keyword>
<dbReference type="InterPro" id="IPR011009">
    <property type="entry name" value="Kinase-like_dom_sf"/>
</dbReference>
<dbReference type="SMART" id="SM00220">
    <property type="entry name" value="S_TKc"/>
    <property type="match status" value="1"/>
</dbReference>
<dbReference type="AlphaFoldDB" id="A0AA40A3B0"/>
<dbReference type="Pfam" id="PF07714">
    <property type="entry name" value="PK_Tyr_Ser-Thr"/>
    <property type="match status" value="1"/>
</dbReference>
<sequence>MAADPELIEVQQRTLFMLPYYRQAKYDDYIALSMSQKEQAEAQMQVPLHPGGVNAWPDLDDGDFDVDHRSPDEDGPYDSLVDLDEEEREEVKEAVRAAAQTLPKTFKFVKLLGWGGEGVAVLFRQWDRRGRVKEYVAKFQAPDGVRTPHDEARQMKEFRGAKHVLQVHDIPMNPKAKKLMVFLEYCPGGSLEGVLRRVATRYNNGRGNKAPVRDRTLWLIFDCLFQMILALRYPPKRWHPEYNEDLDQALWERIPTAQDVAWAPPARTRAQKAALARGDLHRARDRERARSWVHFDIDPSNVLVKSLEPDGDLRHQLVPGMKLSDFSRCTDVNELSSNPLQMWASIWWGKNGWQTPEQFSTEWDWVELFPNGAKVAGQYSWKTNLWGMGFIMWCLITHCVPPYGPYPEAFSEPNFPNRWSYGVYILNDDIPRFRSVDKDLRKLVMRCLMDDPAHRPSMAEISQAIRAKLDPPGPWPASGPNSDYDMRHHSRLGARQLGDMFVNPPVPNHSDHDLAQWLEGNLDIIGDA</sequence>
<gene>
    <name evidence="3" type="ORF">B0H67DRAFT_686556</name>
</gene>
<feature type="region of interest" description="Disordered" evidence="1">
    <location>
        <begin position="57"/>
        <end position="76"/>
    </location>
</feature>
<accession>A0AA40A3B0</accession>
<dbReference type="GO" id="GO:0004674">
    <property type="term" value="F:protein serine/threonine kinase activity"/>
    <property type="evidence" value="ECO:0007669"/>
    <property type="project" value="TreeGrafter"/>
</dbReference>
<evidence type="ECO:0000256" key="1">
    <source>
        <dbReference type="SAM" id="MobiDB-lite"/>
    </source>
</evidence>
<dbReference type="Gene3D" id="1.10.510.10">
    <property type="entry name" value="Transferase(Phosphotransferase) domain 1"/>
    <property type="match status" value="2"/>
</dbReference>
<dbReference type="GO" id="GO:0005737">
    <property type="term" value="C:cytoplasm"/>
    <property type="evidence" value="ECO:0007669"/>
    <property type="project" value="TreeGrafter"/>
</dbReference>
<evidence type="ECO:0000313" key="4">
    <source>
        <dbReference type="Proteomes" id="UP001172102"/>
    </source>
</evidence>
<dbReference type="GO" id="GO:0044773">
    <property type="term" value="P:mitotic DNA damage checkpoint signaling"/>
    <property type="evidence" value="ECO:0007669"/>
    <property type="project" value="TreeGrafter"/>
</dbReference>
<dbReference type="EMBL" id="JAUKUA010000006">
    <property type="protein sequence ID" value="KAK0708497.1"/>
    <property type="molecule type" value="Genomic_DNA"/>
</dbReference>
<dbReference type="InterPro" id="IPR000719">
    <property type="entry name" value="Prot_kinase_dom"/>
</dbReference>
<dbReference type="SUPFAM" id="SSF56112">
    <property type="entry name" value="Protein kinase-like (PK-like)"/>
    <property type="match status" value="1"/>
</dbReference>
<dbReference type="GO" id="GO:0005524">
    <property type="term" value="F:ATP binding"/>
    <property type="evidence" value="ECO:0007669"/>
    <property type="project" value="InterPro"/>
</dbReference>
<dbReference type="PROSITE" id="PS50011">
    <property type="entry name" value="PROTEIN_KINASE_DOM"/>
    <property type="match status" value="1"/>
</dbReference>
<evidence type="ECO:0000259" key="2">
    <source>
        <dbReference type="PROSITE" id="PS50011"/>
    </source>
</evidence>
<dbReference type="PANTHER" id="PTHR44167:SF24">
    <property type="entry name" value="SERINE_THREONINE-PROTEIN KINASE CHK2"/>
    <property type="match status" value="1"/>
</dbReference>
<keyword evidence="4" id="KW-1185">Reference proteome</keyword>
<comment type="caution">
    <text evidence="3">The sequence shown here is derived from an EMBL/GenBank/DDBJ whole genome shotgun (WGS) entry which is preliminary data.</text>
</comment>
<feature type="domain" description="Protein kinase" evidence="2">
    <location>
        <begin position="106"/>
        <end position="469"/>
    </location>
</feature>
<proteinExistence type="predicted"/>